<organism evidence="1 2">
    <name type="scientific">Rasamsonia emersonii (strain ATCC 16479 / CBS 393.64 / IMI 116815)</name>
    <dbReference type="NCBI Taxonomy" id="1408163"/>
    <lineage>
        <taxon>Eukaryota</taxon>
        <taxon>Fungi</taxon>
        <taxon>Dikarya</taxon>
        <taxon>Ascomycota</taxon>
        <taxon>Pezizomycotina</taxon>
        <taxon>Eurotiomycetes</taxon>
        <taxon>Eurotiomycetidae</taxon>
        <taxon>Eurotiales</taxon>
        <taxon>Trichocomaceae</taxon>
        <taxon>Rasamsonia</taxon>
    </lineage>
</organism>
<sequence>MPPMVAHTIGQSNTTWSYQYSQRTLMVTYARWLAIPYGGQDHMFAVFLRKLWCTMWPAAPYGCPYHRTNYTTGFAVFLKIVVYHTVNEPLWLPTPYG</sequence>
<dbReference type="AlphaFoldDB" id="A0A0F4YDU2"/>
<dbReference type="Proteomes" id="UP000053958">
    <property type="component" value="Unassembled WGS sequence"/>
</dbReference>
<keyword evidence="2" id="KW-1185">Reference proteome</keyword>
<gene>
    <name evidence="1" type="ORF">T310_10063</name>
</gene>
<protein>
    <submittedName>
        <fullName evidence="1">Uncharacterized protein</fullName>
    </submittedName>
</protein>
<dbReference type="GeneID" id="25313124"/>
<dbReference type="EMBL" id="LASV01000786">
    <property type="protein sequence ID" value="KKA16349.1"/>
    <property type="molecule type" value="Genomic_DNA"/>
</dbReference>
<name>A0A0F4YDU2_RASE3</name>
<reference evidence="1 2" key="1">
    <citation type="submission" date="2015-04" db="EMBL/GenBank/DDBJ databases">
        <authorList>
            <person name="Heijne W.H."/>
            <person name="Fedorova N.D."/>
            <person name="Nierman W.C."/>
            <person name="Vollebregt A.W."/>
            <person name="Zhao Z."/>
            <person name="Wu L."/>
            <person name="Kumar M."/>
            <person name="Stam H."/>
            <person name="van den Berg M.A."/>
            <person name="Pel H.J."/>
        </authorList>
    </citation>
    <scope>NUCLEOTIDE SEQUENCE [LARGE SCALE GENOMIC DNA]</scope>
    <source>
        <strain evidence="1 2">CBS 393.64</strain>
    </source>
</reference>
<comment type="caution">
    <text evidence="1">The sequence shown here is derived from an EMBL/GenBank/DDBJ whole genome shotgun (WGS) entry which is preliminary data.</text>
</comment>
<evidence type="ECO:0000313" key="1">
    <source>
        <dbReference type="EMBL" id="KKA16349.1"/>
    </source>
</evidence>
<accession>A0A0F4YDU2</accession>
<proteinExistence type="predicted"/>
<evidence type="ECO:0000313" key="2">
    <source>
        <dbReference type="Proteomes" id="UP000053958"/>
    </source>
</evidence>
<dbReference type="RefSeq" id="XP_013322961.1">
    <property type="nucleotide sequence ID" value="XM_013467507.1"/>
</dbReference>